<dbReference type="EMBL" id="FP565809">
    <property type="protein sequence ID" value="CBH22087.1"/>
    <property type="molecule type" value="Genomic_DNA"/>
</dbReference>
<evidence type="ECO:0000256" key="2">
    <source>
        <dbReference type="ARBA" id="ARBA00023125"/>
    </source>
</evidence>
<dbReference type="Pfam" id="PF01638">
    <property type="entry name" value="HxlR"/>
    <property type="match status" value="1"/>
</dbReference>
<keyword evidence="6" id="KW-1185">Reference proteome</keyword>
<dbReference type="PANTHER" id="PTHR33204">
    <property type="entry name" value="TRANSCRIPTIONAL REGULATOR, MARR FAMILY"/>
    <property type="match status" value="1"/>
</dbReference>
<accession>E3PT83</accession>
<dbReference type="GO" id="GO:0003677">
    <property type="term" value="F:DNA binding"/>
    <property type="evidence" value="ECO:0007669"/>
    <property type="project" value="UniProtKB-KW"/>
</dbReference>
<evidence type="ECO:0000256" key="3">
    <source>
        <dbReference type="ARBA" id="ARBA00023163"/>
    </source>
</evidence>
<dbReference type="InterPro" id="IPR036390">
    <property type="entry name" value="WH_DNA-bd_sf"/>
</dbReference>
<keyword evidence="2" id="KW-0238">DNA-binding</keyword>
<dbReference type="KEGG" id="cst:CLOST_1967"/>
<dbReference type="PROSITE" id="PS51118">
    <property type="entry name" value="HTH_HXLR"/>
    <property type="match status" value="1"/>
</dbReference>
<proteinExistence type="predicted"/>
<keyword evidence="1" id="KW-0805">Transcription regulation</keyword>
<name>E3PT83_ACESD</name>
<dbReference type="InterPro" id="IPR002577">
    <property type="entry name" value="HTH_HxlR"/>
</dbReference>
<dbReference type="BioCyc" id="CSTI499177:GJE9-2028-MONOMER"/>
<dbReference type="AlphaFoldDB" id="E3PT83"/>
<protein>
    <submittedName>
        <fullName evidence="5">Putative transcriptional regulator (Modular protein)</fullName>
    </submittedName>
</protein>
<dbReference type="SUPFAM" id="SSF46785">
    <property type="entry name" value="Winged helix' DNA-binding domain"/>
    <property type="match status" value="1"/>
</dbReference>
<evidence type="ECO:0000313" key="5">
    <source>
        <dbReference type="EMBL" id="CBH22087.1"/>
    </source>
</evidence>
<dbReference type="Proteomes" id="UP000007041">
    <property type="component" value="Chromosome"/>
</dbReference>
<feature type="domain" description="HTH hxlR-type" evidence="4">
    <location>
        <begin position="22"/>
        <end position="121"/>
    </location>
</feature>
<sequence>MPYLEDIMKKIEHEEIVSSRNCVMIHAMDILGGKWRLPILWKLYQNKTMRYNELKRSLVGITNIMLTRSLQSLEENGLVNRVELNQIPPKVEYSLTENCIELVPALETIYNWGRDRMIGQSE</sequence>
<dbReference type="Gene3D" id="1.10.10.10">
    <property type="entry name" value="Winged helix-like DNA-binding domain superfamily/Winged helix DNA-binding domain"/>
    <property type="match status" value="1"/>
</dbReference>
<gene>
    <name evidence="5" type="ordered locus">CLOST_1967</name>
</gene>
<evidence type="ECO:0000256" key="1">
    <source>
        <dbReference type="ARBA" id="ARBA00023015"/>
    </source>
</evidence>
<dbReference type="InterPro" id="IPR036388">
    <property type="entry name" value="WH-like_DNA-bd_sf"/>
</dbReference>
<organism evidence="5 6">
    <name type="scientific">Acetoanaerobium sticklandii (strain ATCC 12662 / DSM 519 / JCM 1433 / CCUG 9281 / NCIMB 10654 / HF)</name>
    <name type="common">Clostridium sticklandii</name>
    <dbReference type="NCBI Taxonomy" id="499177"/>
    <lineage>
        <taxon>Bacteria</taxon>
        <taxon>Bacillati</taxon>
        <taxon>Bacillota</taxon>
        <taxon>Clostridia</taxon>
        <taxon>Peptostreptococcales</taxon>
        <taxon>Filifactoraceae</taxon>
        <taxon>Acetoanaerobium</taxon>
    </lineage>
</organism>
<dbReference type="PANTHER" id="PTHR33204:SF29">
    <property type="entry name" value="TRANSCRIPTIONAL REGULATOR"/>
    <property type="match status" value="1"/>
</dbReference>
<keyword evidence="3" id="KW-0804">Transcription</keyword>
<reference evidence="6" key="1">
    <citation type="journal article" date="2010" name="BMC Genomics">
        <title>Clostridium sticklandii, a specialist in amino acid degradation:revisiting its metabolism through its genome sequence.</title>
        <authorList>
            <person name="Fonknechten N."/>
            <person name="Chaussonnerie S."/>
            <person name="Tricot S."/>
            <person name="Lajus A."/>
            <person name="Andreesen J.R."/>
            <person name="Perchat N."/>
            <person name="Pelletier E."/>
            <person name="Gouyvenoux M."/>
            <person name="Barbe V."/>
            <person name="Salanoubat M."/>
            <person name="Le Paslier D."/>
            <person name="Weissenbach J."/>
            <person name="Cohen G.N."/>
            <person name="Kreimeyer A."/>
        </authorList>
    </citation>
    <scope>NUCLEOTIDE SEQUENCE [LARGE SCALE GENOMIC DNA]</scope>
    <source>
        <strain evidence="6">ATCC 12662 / DSM 519 / JCM 1433 / CCUG 9281 / NCIMB 10654 / HF</strain>
    </source>
</reference>
<dbReference type="STRING" id="1511.CLOST_1967"/>
<dbReference type="eggNOG" id="COG1733">
    <property type="taxonomic scope" value="Bacteria"/>
</dbReference>
<dbReference type="HOGENOM" id="CLU_111585_5_2_9"/>
<evidence type="ECO:0000259" key="4">
    <source>
        <dbReference type="PROSITE" id="PS51118"/>
    </source>
</evidence>
<evidence type="ECO:0000313" key="6">
    <source>
        <dbReference type="Proteomes" id="UP000007041"/>
    </source>
</evidence>